<sequence>MTYQEFLEAHAGDPVKAAEAYAAYKAASAAGANQAPANQDQPRADRAQDARNRITLRALTTALRQHGLELPDHEGVSQERWNEQLTTAVSAFASSLTAVSTANTELSAAMGELGIDMDAWSRAGKDKRAEMVNAAKSATSGAAQELAKLKREVTVKETAAELGVDPKRLSFLLQGREITRAETEADGKKTVSYTVGTGDSAVSLDQVVSDAGFGTLEEFAGKAAEQKKTEEANDPFAFLESGQSSKTNEGSTSTDPLAFLDAK</sequence>
<dbReference type="EMBL" id="BMQN01000001">
    <property type="protein sequence ID" value="GGR84453.1"/>
    <property type="molecule type" value="Genomic_DNA"/>
</dbReference>
<feature type="compositionally biased region" description="Polar residues" evidence="1">
    <location>
        <begin position="241"/>
        <end position="255"/>
    </location>
</feature>
<evidence type="ECO:0000256" key="1">
    <source>
        <dbReference type="SAM" id="MobiDB-lite"/>
    </source>
</evidence>
<dbReference type="Proteomes" id="UP000644548">
    <property type="component" value="Unassembled WGS sequence"/>
</dbReference>
<comment type="caution">
    <text evidence="2">The sequence shown here is derived from an EMBL/GenBank/DDBJ whole genome shotgun (WGS) entry which is preliminary data.</text>
</comment>
<accession>A0ABQ2S076</accession>
<organism evidence="2 3">
    <name type="scientific">Deinococcus sedimenti</name>
    <dbReference type="NCBI Taxonomy" id="1867090"/>
    <lineage>
        <taxon>Bacteria</taxon>
        <taxon>Thermotogati</taxon>
        <taxon>Deinococcota</taxon>
        <taxon>Deinococci</taxon>
        <taxon>Deinococcales</taxon>
        <taxon>Deinococcaceae</taxon>
        <taxon>Deinococcus</taxon>
    </lineage>
</organism>
<evidence type="ECO:0000313" key="2">
    <source>
        <dbReference type="EMBL" id="GGR84453.1"/>
    </source>
</evidence>
<feature type="region of interest" description="Disordered" evidence="1">
    <location>
        <begin position="222"/>
        <end position="263"/>
    </location>
</feature>
<reference evidence="3" key="1">
    <citation type="journal article" date="2019" name="Int. J. Syst. Evol. Microbiol.">
        <title>The Global Catalogue of Microorganisms (GCM) 10K type strain sequencing project: providing services to taxonomists for standard genome sequencing and annotation.</title>
        <authorList>
            <consortium name="The Broad Institute Genomics Platform"/>
            <consortium name="The Broad Institute Genome Sequencing Center for Infectious Disease"/>
            <person name="Wu L."/>
            <person name="Ma J."/>
        </authorList>
    </citation>
    <scope>NUCLEOTIDE SEQUENCE [LARGE SCALE GENOMIC DNA]</scope>
    <source>
        <strain evidence="3">JCM 31405</strain>
    </source>
</reference>
<dbReference type="RefSeq" id="WP_189071937.1">
    <property type="nucleotide sequence ID" value="NZ_BMQN01000001.1"/>
</dbReference>
<protein>
    <submittedName>
        <fullName evidence="2">Uncharacterized protein</fullName>
    </submittedName>
</protein>
<proteinExistence type="predicted"/>
<gene>
    <name evidence="2" type="ORF">GCM10008960_09370</name>
</gene>
<keyword evidence="3" id="KW-1185">Reference proteome</keyword>
<name>A0ABQ2S076_9DEIO</name>
<evidence type="ECO:0000313" key="3">
    <source>
        <dbReference type="Proteomes" id="UP000644548"/>
    </source>
</evidence>